<dbReference type="InterPro" id="IPR036322">
    <property type="entry name" value="WD40_repeat_dom_sf"/>
</dbReference>
<evidence type="ECO:0000256" key="4">
    <source>
        <dbReference type="ARBA" id="ARBA00023015"/>
    </source>
</evidence>
<evidence type="ECO:0000256" key="2">
    <source>
        <dbReference type="ARBA" id="ARBA00022574"/>
    </source>
</evidence>
<keyword evidence="9" id="KW-1185">Reference proteome</keyword>
<gene>
    <name evidence="8" type="ORF">T440DRAFT_471364</name>
</gene>
<accession>A0A6A7AXE0</accession>
<dbReference type="SMART" id="SM00320">
    <property type="entry name" value="WD40"/>
    <property type="match status" value="3"/>
</dbReference>
<feature type="repeat" description="WD" evidence="6">
    <location>
        <begin position="125"/>
        <end position="159"/>
    </location>
</feature>
<dbReference type="SUPFAM" id="SSF50978">
    <property type="entry name" value="WD40 repeat-like"/>
    <property type="match status" value="1"/>
</dbReference>
<dbReference type="Pfam" id="PF00400">
    <property type="entry name" value="WD40"/>
    <property type="match status" value="2"/>
</dbReference>
<reference evidence="8" key="1">
    <citation type="submission" date="2020-01" db="EMBL/GenBank/DDBJ databases">
        <authorList>
            <consortium name="DOE Joint Genome Institute"/>
            <person name="Haridas S."/>
            <person name="Albert R."/>
            <person name="Binder M."/>
            <person name="Bloem J."/>
            <person name="Labutti K."/>
            <person name="Salamov A."/>
            <person name="Andreopoulos B."/>
            <person name="Baker S.E."/>
            <person name="Barry K."/>
            <person name="Bills G."/>
            <person name="Bluhm B.H."/>
            <person name="Cannon C."/>
            <person name="Castanera R."/>
            <person name="Culley D.E."/>
            <person name="Daum C."/>
            <person name="Ezra D."/>
            <person name="Gonzalez J.B."/>
            <person name="Henrissat B."/>
            <person name="Kuo A."/>
            <person name="Liang C."/>
            <person name="Lipzen A."/>
            <person name="Lutzoni F."/>
            <person name="Magnuson J."/>
            <person name="Mondo S."/>
            <person name="Nolan M."/>
            <person name="Ohm R."/>
            <person name="Pangilinan J."/>
            <person name="Park H.-J."/>
            <person name="Ramirez L."/>
            <person name="Alfaro M."/>
            <person name="Sun H."/>
            <person name="Tritt A."/>
            <person name="Yoshinaga Y."/>
            <person name="Zwiers L.-H."/>
            <person name="Turgeon B.G."/>
            <person name="Goodwin S.B."/>
            <person name="Spatafora J.W."/>
            <person name="Crous P.W."/>
            <person name="Grigoriev I.V."/>
        </authorList>
    </citation>
    <scope>NUCLEOTIDE SEQUENCE</scope>
    <source>
        <strain evidence="8">IPT5</strain>
    </source>
</reference>
<keyword evidence="5" id="KW-0804">Transcription</keyword>
<dbReference type="InterPro" id="IPR001680">
    <property type="entry name" value="WD40_rpt"/>
</dbReference>
<dbReference type="AlphaFoldDB" id="A0A6A7AXE0"/>
<dbReference type="EMBL" id="MU006329">
    <property type="protein sequence ID" value="KAF2847037.1"/>
    <property type="molecule type" value="Genomic_DNA"/>
</dbReference>
<dbReference type="Proteomes" id="UP000799423">
    <property type="component" value="Unassembled WGS sequence"/>
</dbReference>
<dbReference type="PROSITE" id="PS50294">
    <property type="entry name" value="WD_REPEATS_REGION"/>
    <property type="match status" value="2"/>
</dbReference>
<evidence type="ECO:0000256" key="1">
    <source>
        <dbReference type="ARBA" id="ARBA00008075"/>
    </source>
</evidence>
<keyword evidence="2 6" id="KW-0853">WD repeat</keyword>
<sequence length="550" mass="61866">MARYPHCEAQSGLGVLQGQTKSRFNAAPCHDVDFYPYTLPGVDPVFAVCGDHYTVICRCILQKDSTIEVIRWFEHDHVQASETPYEYNSVAWSRADNGDPLVCVTGGVSQIRVLNVRTGELVQTLIGHGDAINDLTVSPVDPTILASASIDYSVRIWSLHPSHKKQPLAAICYGQGHKDQVLTLAYHRQGRYLLSAGMDTKVNLWTVPDNVTDNAGTDKPAMIHYPHFSTTEVHTDFIDRVQWYNDLILSHAAREDHILLWRIDKFSSDRLETPPPPIPTSAAVNSKTPVTVPADSTSNTRSAWGGRFQRLLKFDLPHCGIYYLRFSLFHEMGRHPMLVAGNERSRAFFWDLQRIEETHVGEDGMQYDVSDALPLSLPRHVRESSTSTASSAVSAGSGTTTKTKRNKIKGLPRDRGLGDPFQPIKAHKSIEVPKYQAFPFYKFAWSRDGQWCVGVGSPSLINVFHRWKDGVPPPTTEESVGVPAREIKPQYNKQRFFDDLTEIRTAYELRKQLADDAGMPFEEIFNETLETFVEGLPPLARDFVRSLEDQ</sequence>
<keyword evidence="4" id="KW-0805">Transcription regulation</keyword>
<evidence type="ECO:0000256" key="6">
    <source>
        <dbReference type="PROSITE-ProRule" id="PRU00221"/>
    </source>
</evidence>
<feature type="repeat" description="WD" evidence="6">
    <location>
        <begin position="174"/>
        <end position="207"/>
    </location>
</feature>
<evidence type="ECO:0000256" key="5">
    <source>
        <dbReference type="ARBA" id="ARBA00023163"/>
    </source>
</evidence>
<dbReference type="OrthoDB" id="7318948at2759"/>
<dbReference type="Gene3D" id="2.130.10.10">
    <property type="entry name" value="YVTN repeat-like/Quinoprotein amine dehydrogenase"/>
    <property type="match status" value="1"/>
</dbReference>
<feature type="compositionally biased region" description="Low complexity" evidence="7">
    <location>
        <begin position="384"/>
        <end position="401"/>
    </location>
</feature>
<organism evidence="8 9">
    <name type="scientific">Plenodomus tracheiphilus IPT5</name>
    <dbReference type="NCBI Taxonomy" id="1408161"/>
    <lineage>
        <taxon>Eukaryota</taxon>
        <taxon>Fungi</taxon>
        <taxon>Dikarya</taxon>
        <taxon>Ascomycota</taxon>
        <taxon>Pezizomycotina</taxon>
        <taxon>Dothideomycetes</taxon>
        <taxon>Pleosporomycetidae</taxon>
        <taxon>Pleosporales</taxon>
        <taxon>Pleosporineae</taxon>
        <taxon>Leptosphaeriaceae</taxon>
        <taxon>Plenodomus</taxon>
    </lineage>
</organism>
<feature type="region of interest" description="Disordered" evidence="7">
    <location>
        <begin position="275"/>
        <end position="299"/>
    </location>
</feature>
<evidence type="ECO:0000313" key="8">
    <source>
        <dbReference type="EMBL" id="KAF2847037.1"/>
    </source>
</evidence>
<keyword evidence="3" id="KW-0677">Repeat</keyword>
<dbReference type="PANTHER" id="PTHR10253">
    <property type="entry name" value="POLYCOMB PROTEIN"/>
    <property type="match status" value="1"/>
</dbReference>
<evidence type="ECO:0000256" key="3">
    <source>
        <dbReference type="ARBA" id="ARBA00022737"/>
    </source>
</evidence>
<protein>
    <submittedName>
        <fullName evidence="8">WD40 repeat-like protein</fullName>
    </submittedName>
</protein>
<evidence type="ECO:0000256" key="7">
    <source>
        <dbReference type="SAM" id="MobiDB-lite"/>
    </source>
</evidence>
<dbReference type="InterPro" id="IPR015943">
    <property type="entry name" value="WD40/YVTN_repeat-like_dom_sf"/>
</dbReference>
<name>A0A6A7AXE0_9PLEO</name>
<dbReference type="InterPro" id="IPR051243">
    <property type="entry name" value="PcG_WD-repeat"/>
</dbReference>
<feature type="region of interest" description="Disordered" evidence="7">
    <location>
        <begin position="380"/>
        <end position="416"/>
    </location>
</feature>
<comment type="similarity">
    <text evidence="1">Belongs to the WD repeat ESC family.</text>
</comment>
<evidence type="ECO:0000313" key="9">
    <source>
        <dbReference type="Proteomes" id="UP000799423"/>
    </source>
</evidence>
<feature type="compositionally biased region" description="Polar residues" evidence="7">
    <location>
        <begin position="282"/>
        <end position="299"/>
    </location>
</feature>
<proteinExistence type="inferred from homology"/>
<dbReference type="PROSITE" id="PS50082">
    <property type="entry name" value="WD_REPEATS_2"/>
    <property type="match status" value="2"/>
</dbReference>